<dbReference type="Proteomes" id="UP000003807">
    <property type="component" value="Unassembled WGS sequence"/>
</dbReference>
<dbReference type="EMBL" id="AEDP01000049">
    <property type="protein sequence ID" value="EFL53431.1"/>
    <property type="molecule type" value="Genomic_DNA"/>
</dbReference>
<dbReference type="AlphaFoldDB" id="E1L032"/>
<protein>
    <submittedName>
        <fullName evidence="1">Uncharacterized protein</fullName>
    </submittedName>
</protein>
<organism evidence="1 2">
    <name type="scientific">Finegoldia magna BVS033A4</name>
    <dbReference type="NCBI Taxonomy" id="866773"/>
    <lineage>
        <taxon>Bacteria</taxon>
        <taxon>Bacillati</taxon>
        <taxon>Bacillota</taxon>
        <taxon>Tissierellia</taxon>
        <taxon>Tissierellales</taxon>
        <taxon>Peptoniphilaceae</taxon>
        <taxon>Finegoldia</taxon>
    </lineage>
</organism>
<accession>E1L032</accession>
<reference evidence="1 2" key="1">
    <citation type="submission" date="2010-08" db="EMBL/GenBank/DDBJ databases">
        <authorList>
            <person name="Durkin A.S."/>
            <person name="Madupu R."/>
            <person name="Torralba M."/>
            <person name="Gillis M."/>
            <person name="Methe B."/>
            <person name="Sutton G."/>
            <person name="Nelson K.E."/>
        </authorList>
    </citation>
    <scope>NUCLEOTIDE SEQUENCE [LARGE SCALE GENOMIC DNA]</scope>
    <source>
        <strain evidence="1 2">BVS033A4</strain>
    </source>
</reference>
<proteinExistence type="predicted"/>
<gene>
    <name evidence="1" type="ORF">HMPREF9289_1021</name>
</gene>
<name>E1L032_FINMA</name>
<evidence type="ECO:0000313" key="2">
    <source>
        <dbReference type="Proteomes" id="UP000003807"/>
    </source>
</evidence>
<comment type="caution">
    <text evidence="1">The sequence shown here is derived from an EMBL/GenBank/DDBJ whole genome shotgun (WGS) entry which is preliminary data.</text>
</comment>
<sequence length="151" mass="17302">MKMNRRFIGVEQMDYINTVSVPRLEKVIEGEQGGISKSVNWQGGGSFVYCELLEDNESLVNELEKAENTEQVKIVLNKAIDNGKLIPSVLPRDLKENEDDFDKLSLDEQKNLVMELLNKNQLYVNLSDIDDEDYMVSEADKAFTRSFYGKE</sequence>
<evidence type="ECO:0000313" key="1">
    <source>
        <dbReference type="EMBL" id="EFL53431.1"/>
    </source>
</evidence>